<keyword evidence="2" id="KW-1185">Reference proteome</keyword>
<dbReference type="Proteomes" id="UP000828390">
    <property type="component" value="Unassembled WGS sequence"/>
</dbReference>
<reference evidence="1" key="2">
    <citation type="submission" date="2020-11" db="EMBL/GenBank/DDBJ databases">
        <authorList>
            <person name="McCartney M.A."/>
            <person name="Auch B."/>
            <person name="Kono T."/>
            <person name="Mallez S."/>
            <person name="Becker A."/>
            <person name="Gohl D.M."/>
            <person name="Silverstein K.A.T."/>
            <person name="Koren S."/>
            <person name="Bechman K.B."/>
            <person name="Herman A."/>
            <person name="Abrahante J.E."/>
            <person name="Garbe J."/>
        </authorList>
    </citation>
    <scope>NUCLEOTIDE SEQUENCE</scope>
    <source>
        <strain evidence="1">Duluth1</strain>
        <tissue evidence="1">Whole animal</tissue>
    </source>
</reference>
<evidence type="ECO:0000313" key="2">
    <source>
        <dbReference type="Proteomes" id="UP000828390"/>
    </source>
</evidence>
<sequence>MIVDNEEYLQRALALLRKSFALSLLPVEKIRPAFDTLRTKSDTDATDRYFNYLERTWMTNPLWPIDKAKLLNTHLRRHQNKQTLQRYNERSITTSQLLDLCSAMYGPVYIVVVAVVVVGTSSDKAFGLCECAVKWGAQQVHGAESSLNHSNAWWYDTHQLDE</sequence>
<accession>A0A9D4R5N6</accession>
<protein>
    <submittedName>
        <fullName evidence="1">Uncharacterized protein</fullName>
    </submittedName>
</protein>
<dbReference type="AlphaFoldDB" id="A0A9D4R5N6"/>
<comment type="caution">
    <text evidence="1">The sequence shown here is derived from an EMBL/GenBank/DDBJ whole genome shotgun (WGS) entry which is preliminary data.</text>
</comment>
<dbReference type="EMBL" id="JAIWYP010000003">
    <property type="protein sequence ID" value="KAH3856051.1"/>
    <property type="molecule type" value="Genomic_DNA"/>
</dbReference>
<name>A0A9D4R5N6_DREPO</name>
<evidence type="ECO:0000313" key="1">
    <source>
        <dbReference type="EMBL" id="KAH3856051.1"/>
    </source>
</evidence>
<organism evidence="1 2">
    <name type="scientific">Dreissena polymorpha</name>
    <name type="common">Zebra mussel</name>
    <name type="synonym">Mytilus polymorpha</name>
    <dbReference type="NCBI Taxonomy" id="45954"/>
    <lineage>
        <taxon>Eukaryota</taxon>
        <taxon>Metazoa</taxon>
        <taxon>Spiralia</taxon>
        <taxon>Lophotrochozoa</taxon>
        <taxon>Mollusca</taxon>
        <taxon>Bivalvia</taxon>
        <taxon>Autobranchia</taxon>
        <taxon>Heteroconchia</taxon>
        <taxon>Euheterodonta</taxon>
        <taxon>Imparidentia</taxon>
        <taxon>Neoheterodontei</taxon>
        <taxon>Myida</taxon>
        <taxon>Dreissenoidea</taxon>
        <taxon>Dreissenidae</taxon>
        <taxon>Dreissena</taxon>
    </lineage>
</organism>
<proteinExistence type="predicted"/>
<reference evidence="1" key="1">
    <citation type="journal article" date="2019" name="bioRxiv">
        <title>The Genome of the Zebra Mussel, Dreissena polymorpha: A Resource for Invasive Species Research.</title>
        <authorList>
            <person name="McCartney M.A."/>
            <person name="Auch B."/>
            <person name="Kono T."/>
            <person name="Mallez S."/>
            <person name="Zhang Y."/>
            <person name="Obille A."/>
            <person name="Becker A."/>
            <person name="Abrahante J.E."/>
            <person name="Garbe J."/>
            <person name="Badalamenti J.P."/>
            <person name="Herman A."/>
            <person name="Mangelson H."/>
            <person name="Liachko I."/>
            <person name="Sullivan S."/>
            <person name="Sone E.D."/>
            <person name="Koren S."/>
            <person name="Silverstein K.A.T."/>
            <person name="Beckman K.B."/>
            <person name="Gohl D.M."/>
        </authorList>
    </citation>
    <scope>NUCLEOTIDE SEQUENCE</scope>
    <source>
        <strain evidence="1">Duluth1</strain>
        <tissue evidence="1">Whole animal</tissue>
    </source>
</reference>
<gene>
    <name evidence="1" type="ORF">DPMN_098631</name>
</gene>